<organism evidence="14 15">
    <name type="scientific">Helianthus annuus</name>
    <name type="common">Common sunflower</name>
    <dbReference type="NCBI Taxonomy" id="4232"/>
    <lineage>
        <taxon>Eukaryota</taxon>
        <taxon>Viridiplantae</taxon>
        <taxon>Streptophyta</taxon>
        <taxon>Embryophyta</taxon>
        <taxon>Tracheophyta</taxon>
        <taxon>Spermatophyta</taxon>
        <taxon>Magnoliopsida</taxon>
        <taxon>eudicotyledons</taxon>
        <taxon>Gunneridae</taxon>
        <taxon>Pentapetalae</taxon>
        <taxon>asterids</taxon>
        <taxon>campanulids</taxon>
        <taxon>Asterales</taxon>
        <taxon>Asteraceae</taxon>
        <taxon>Asteroideae</taxon>
        <taxon>Heliantheae alliance</taxon>
        <taxon>Heliantheae</taxon>
        <taxon>Helianthus</taxon>
    </lineage>
</organism>
<proteinExistence type="inferred from homology"/>
<dbReference type="AlphaFoldDB" id="A0A251SDV1"/>
<feature type="domain" description="Protein kinase" evidence="12">
    <location>
        <begin position="458"/>
        <end position="716"/>
    </location>
</feature>
<keyword evidence="4 13" id="KW-0808">Transferase</keyword>
<dbReference type="InterPro" id="IPR001245">
    <property type="entry name" value="Ser-Thr/Tyr_kinase_cat_dom"/>
</dbReference>
<protein>
    <recommendedName>
        <fullName evidence="2">non-specific serine/threonine protein kinase</fullName>
        <ecNumber evidence="2">2.7.11.1</ecNumber>
    </recommendedName>
</protein>
<evidence type="ECO:0000256" key="4">
    <source>
        <dbReference type="ARBA" id="ARBA00022679"/>
    </source>
</evidence>
<dbReference type="SUPFAM" id="SSF56112">
    <property type="entry name" value="Protein kinase-like (PK-like)"/>
    <property type="match status" value="1"/>
</dbReference>
<reference evidence="13 15" key="1">
    <citation type="journal article" date="2017" name="Nature">
        <title>The sunflower genome provides insights into oil metabolism, flowering and Asterid evolution.</title>
        <authorList>
            <person name="Badouin H."/>
            <person name="Gouzy J."/>
            <person name="Grassa C.J."/>
            <person name="Murat F."/>
            <person name="Staton S.E."/>
            <person name="Cottret L."/>
            <person name="Lelandais-Briere C."/>
            <person name="Owens G.L."/>
            <person name="Carrere S."/>
            <person name="Mayjonade B."/>
            <person name="Legrand L."/>
            <person name="Gill N."/>
            <person name="Kane N.C."/>
            <person name="Bowers J.E."/>
            <person name="Hubner S."/>
            <person name="Bellec A."/>
            <person name="Berard A."/>
            <person name="Berges H."/>
            <person name="Blanchet N."/>
            <person name="Boniface M.C."/>
            <person name="Brunel D."/>
            <person name="Catrice O."/>
            <person name="Chaidir N."/>
            <person name="Claudel C."/>
            <person name="Donnadieu C."/>
            <person name="Faraut T."/>
            <person name="Fievet G."/>
            <person name="Helmstetter N."/>
            <person name="King M."/>
            <person name="Knapp S.J."/>
            <person name="Lai Z."/>
            <person name="Le Paslier M.C."/>
            <person name="Lippi Y."/>
            <person name="Lorenzon L."/>
            <person name="Mandel J.R."/>
            <person name="Marage G."/>
            <person name="Marchand G."/>
            <person name="Marquand E."/>
            <person name="Bret-Mestries E."/>
            <person name="Morien E."/>
            <person name="Nambeesan S."/>
            <person name="Nguyen T."/>
            <person name="Pegot-Espagnet P."/>
            <person name="Pouilly N."/>
            <person name="Raftis F."/>
            <person name="Sallet E."/>
            <person name="Schiex T."/>
            <person name="Thomas J."/>
            <person name="Vandecasteele C."/>
            <person name="Vares D."/>
            <person name="Vear F."/>
            <person name="Vautrin S."/>
            <person name="Crespi M."/>
            <person name="Mangin B."/>
            <person name="Burke J.M."/>
            <person name="Salse J."/>
            <person name="Munos S."/>
            <person name="Vincourt P."/>
            <person name="Rieseberg L.H."/>
            <person name="Langlade N.B."/>
        </authorList>
    </citation>
    <scope>NUCLEOTIDE SEQUENCE [LARGE SCALE GENOMIC DNA]</scope>
    <source>
        <strain evidence="15">cv. SF193</strain>
        <tissue evidence="13">Leaves</tissue>
    </source>
</reference>
<dbReference type="Pfam" id="PF07714">
    <property type="entry name" value="PK_Tyr_Ser-Thr"/>
    <property type="match status" value="1"/>
</dbReference>
<evidence type="ECO:0000256" key="7">
    <source>
        <dbReference type="ARBA" id="ARBA00022840"/>
    </source>
</evidence>
<comment type="similarity">
    <text evidence="1">Belongs to the protein kinase superfamily. TKL Ser/Thr protein kinase family. RAF subfamily.</text>
</comment>
<dbReference type="GO" id="GO:0005524">
    <property type="term" value="F:ATP binding"/>
    <property type="evidence" value="ECO:0007669"/>
    <property type="project" value="UniProtKB-UniRule"/>
</dbReference>
<keyword evidence="3" id="KW-0723">Serine/threonine-protein kinase</keyword>
<dbReference type="PROSITE" id="PS00108">
    <property type="entry name" value="PROTEIN_KINASE_ST"/>
    <property type="match status" value="1"/>
</dbReference>
<dbReference type="InterPro" id="IPR011009">
    <property type="entry name" value="Kinase-like_dom_sf"/>
</dbReference>
<reference evidence="14" key="2">
    <citation type="submission" date="2017-02" db="EMBL/GenBank/DDBJ databases">
        <title>Sunflower complete genome.</title>
        <authorList>
            <person name="Langlade N."/>
            <person name="Munos S."/>
        </authorList>
    </citation>
    <scope>NUCLEOTIDE SEQUENCE [LARGE SCALE GENOMIC DNA]</scope>
    <source>
        <tissue evidence="14">Leaves</tissue>
    </source>
</reference>
<evidence type="ECO:0000256" key="1">
    <source>
        <dbReference type="ARBA" id="ARBA00010507"/>
    </source>
</evidence>
<dbReference type="PANTHER" id="PTHR44329">
    <property type="entry name" value="SERINE/THREONINE-PROTEIN KINASE TNNI3K-RELATED"/>
    <property type="match status" value="1"/>
</dbReference>
<dbReference type="Proteomes" id="UP000215914">
    <property type="component" value="Chromosome 15"/>
</dbReference>
<name>A0A251SDV1_HELAN</name>
<dbReference type="InParanoid" id="A0A251SDV1"/>
<dbReference type="PANTHER" id="PTHR44329:SF96">
    <property type="entry name" value="OS04G0610900 PROTEIN"/>
    <property type="match status" value="1"/>
</dbReference>
<dbReference type="SMART" id="SM00220">
    <property type="entry name" value="S_TKc"/>
    <property type="match status" value="1"/>
</dbReference>
<dbReference type="Gramene" id="mRNA:HanXRQr2_Chr15g0706241">
    <property type="protein sequence ID" value="mRNA:HanXRQr2_Chr15g0706241"/>
    <property type="gene ID" value="HanXRQr2_Chr15g0706241"/>
</dbReference>
<gene>
    <name evidence="14" type="ORF">HannXRQ_Chr15g0485001</name>
    <name evidence="13" type="ORF">HanXRQr2_Chr15g0706241</name>
</gene>
<evidence type="ECO:0000256" key="3">
    <source>
        <dbReference type="ARBA" id="ARBA00022527"/>
    </source>
</evidence>
<dbReference type="OMA" id="TDYHHED"/>
<dbReference type="InterPro" id="IPR051681">
    <property type="entry name" value="Ser/Thr_Kinases-Pseudokinases"/>
</dbReference>
<dbReference type="GO" id="GO:0010182">
    <property type="term" value="P:sugar mediated signaling pathway"/>
    <property type="evidence" value="ECO:0007669"/>
    <property type="project" value="UniProtKB-ARBA"/>
</dbReference>
<dbReference type="PROSITE" id="PS00107">
    <property type="entry name" value="PROTEIN_KINASE_ATP"/>
    <property type="match status" value="1"/>
</dbReference>
<dbReference type="OrthoDB" id="339325at2759"/>
<feature type="region of interest" description="Disordered" evidence="11">
    <location>
        <begin position="38"/>
        <end position="67"/>
    </location>
</feature>
<dbReference type="GO" id="GO:0004674">
    <property type="term" value="F:protein serine/threonine kinase activity"/>
    <property type="evidence" value="ECO:0000318"/>
    <property type="project" value="GO_Central"/>
</dbReference>
<sequence>MPHRGAYFFPRDFGGVISKWGDIGKVFGEVSGSLMNDDGTRDGVRCVGDGSDGSDGNDRKLGKKKKKEEVSGWGHVRFSKLGDHDDVMEDIIDDDDDHHHHQIAQEKGGGVIDGGTGEDSRWSQVREWCKAYYLQLNLAKRLTQQGTISEEPALVQDIGHGVVSYDAEAVSYRLWVNGTLSYDDKISDGFYDILGMDPYMWMMCNDSVEGKHLPSLLELKAVEASTSSMEVILVNRYKDSRLRDLEDIVQELYFSAENALMLAEKLAKLVAASMGGSYPVEQGDLHAQWESTSKRIKELQNDILVPIGSLSTGLCRHRAILFKKLADYVGLPCRIARGCRYCDEEHRSTCLIRIKDDKLTREYVVDLVGQPGNFYNPDSSINGDILPHLKDAQQVYIGHASISEEKSMHVPTGKTLHSDAEVKSDGKNRGNCHATTPGHQTLEPSLAMDWLEIAWDDLHIKERIGSGSFGTVYRAEWHSSVVAVKVLTAQDLHDNQLKEFLREVSIMRRVRHPNLVLFMGAVTMHQRFSIVTEYLPRGCLFRLLHHPASGEIMNMKRRIHMALDAAKGINYLHCLSPPIVHWDLKSLNLLVDKNWTVKVCDFGLSRFKTDTFISSKAITGTPEWMAPEVLRGEPADEKSDVYSFGVILWELVTMKQPWKGLNAAQVVGAVAFQKRKLTIPSNASPALTSLMESCWADDPVQRPSFKSIVITLKKLLKSTQKSK</sequence>
<dbReference type="EMBL" id="CM007904">
    <property type="protein sequence ID" value="OTF95610.1"/>
    <property type="molecule type" value="Genomic_DNA"/>
</dbReference>
<dbReference type="InterPro" id="IPR055164">
    <property type="entry name" value="EDR1/CTR1/ARMC3-like_pept-like"/>
</dbReference>
<dbReference type="EC" id="2.7.11.1" evidence="2"/>
<dbReference type="Gene3D" id="3.30.200.20">
    <property type="entry name" value="Phosphorylase Kinase, domain 1"/>
    <property type="match status" value="1"/>
</dbReference>
<comment type="catalytic activity">
    <reaction evidence="8">
        <text>L-threonyl-[protein] + ATP = O-phospho-L-threonyl-[protein] + ADP + H(+)</text>
        <dbReference type="Rhea" id="RHEA:46608"/>
        <dbReference type="Rhea" id="RHEA-COMP:11060"/>
        <dbReference type="Rhea" id="RHEA-COMP:11605"/>
        <dbReference type="ChEBI" id="CHEBI:15378"/>
        <dbReference type="ChEBI" id="CHEBI:30013"/>
        <dbReference type="ChEBI" id="CHEBI:30616"/>
        <dbReference type="ChEBI" id="CHEBI:61977"/>
        <dbReference type="ChEBI" id="CHEBI:456216"/>
        <dbReference type="EC" id="2.7.11.1"/>
    </reaction>
</comment>
<keyword evidence="7 10" id="KW-0067">ATP-binding</keyword>
<dbReference type="STRING" id="4232.A0A251SDV1"/>
<evidence type="ECO:0000313" key="15">
    <source>
        <dbReference type="Proteomes" id="UP000215914"/>
    </source>
</evidence>
<feature type="binding site" evidence="10">
    <location>
        <position position="485"/>
    </location>
    <ligand>
        <name>ATP</name>
        <dbReference type="ChEBI" id="CHEBI:30616"/>
    </ligand>
</feature>
<evidence type="ECO:0000256" key="5">
    <source>
        <dbReference type="ARBA" id="ARBA00022741"/>
    </source>
</evidence>
<dbReference type="FunFam" id="1.10.510.10:FF:000193">
    <property type="entry name" value="Serine/threonine-protein kinase CTR1"/>
    <property type="match status" value="1"/>
</dbReference>
<dbReference type="InterPro" id="IPR008271">
    <property type="entry name" value="Ser/Thr_kinase_AS"/>
</dbReference>
<dbReference type="GO" id="GO:0006950">
    <property type="term" value="P:response to stress"/>
    <property type="evidence" value="ECO:0007669"/>
    <property type="project" value="UniProtKB-ARBA"/>
</dbReference>
<evidence type="ECO:0000256" key="8">
    <source>
        <dbReference type="ARBA" id="ARBA00047899"/>
    </source>
</evidence>
<comment type="catalytic activity">
    <reaction evidence="9">
        <text>L-seryl-[protein] + ATP = O-phospho-L-seryl-[protein] + ADP + H(+)</text>
        <dbReference type="Rhea" id="RHEA:17989"/>
        <dbReference type="Rhea" id="RHEA-COMP:9863"/>
        <dbReference type="Rhea" id="RHEA-COMP:11604"/>
        <dbReference type="ChEBI" id="CHEBI:15378"/>
        <dbReference type="ChEBI" id="CHEBI:29999"/>
        <dbReference type="ChEBI" id="CHEBI:30616"/>
        <dbReference type="ChEBI" id="CHEBI:83421"/>
        <dbReference type="ChEBI" id="CHEBI:456216"/>
        <dbReference type="EC" id="2.7.11.1"/>
    </reaction>
</comment>
<dbReference type="PROSITE" id="PS50011">
    <property type="entry name" value="PROTEIN_KINASE_DOM"/>
    <property type="match status" value="1"/>
</dbReference>
<keyword evidence="15" id="KW-1185">Reference proteome</keyword>
<evidence type="ECO:0000256" key="9">
    <source>
        <dbReference type="ARBA" id="ARBA00048679"/>
    </source>
</evidence>
<dbReference type="EMBL" id="MNCJ02000330">
    <property type="protein sequence ID" value="KAF5765648.1"/>
    <property type="molecule type" value="Genomic_DNA"/>
</dbReference>
<dbReference type="PRINTS" id="PR00109">
    <property type="entry name" value="TYRKINASE"/>
</dbReference>
<dbReference type="InterPro" id="IPR000719">
    <property type="entry name" value="Prot_kinase_dom"/>
</dbReference>
<evidence type="ECO:0000313" key="13">
    <source>
        <dbReference type="EMBL" id="KAF5765648.1"/>
    </source>
</evidence>
<evidence type="ECO:0000256" key="11">
    <source>
        <dbReference type="SAM" id="MobiDB-lite"/>
    </source>
</evidence>
<dbReference type="FunFam" id="3.30.200.20:FF:000060">
    <property type="entry name" value="Serine/threonine-protein kinase isoform 1"/>
    <property type="match status" value="1"/>
</dbReference>
<dbReference type="CDD" id="cd13999">
    <property type="entry name" value="STKc_MAP3K-like"/>
    <property type="match status" value="1"/>
</dbReference>
<evidence type="ECO:0000256" key="2">
    <source>
        <dbReference type="ARBA" id="ARBA00012513"/>
    </source>
</evidence>
<dbReference type="GO" id="GO:0007165">
    <property type="term" value="P:signal transduction"/>
    <property type="evidence" value="ECO:0000318"/>
    <property type="project" value="GO_Central"/>
</dbReference>
<dbReference type="Gene3D" id="1.10.510.10">
    <property type="entry name" value="Transferase(Phosphotransferase) domain 1"/>
    <property type="match status" value="1"/>
</dbReference>
<accession>A0A251SDV1</accession>
<keyword evidence="5 10" id="KW-0547">Nucleotide-binding</keyword>
<keyword evidence="6 14" id="KW-0418">Kinase</keyword>
<reference evidence="13" key="3">
    <citation type="submission" date="2020-06" db="EMBL/GenBank/DDBJ databases">
        <title>Helianthus annuus Genome sequencing and assembly Release 2.</title>
        <authorList>
            <person name="Gouzy J."/>
            <person name="Langlade N."/>
            <person name="Munos S."/>
        </authorList>
    </citation>
    <scope>NUCLEOTIDE SEQUENCE</scope>
    <source>
        <tissue evidence="13">Leaves</tissue>
    </source>
</reference>
<evidence type="ECO:0000256" key="10">
    <source>
        <dbReference type="PROSITE-ProRule" id="PRU10141"/>
    </source>
</evidence>
<evidence type="ECO:0000256" key="6">
    <source>
        <dbReference type="ARBA" id="ARBA00022777"/>
    </source>
</evidence>
<dbReference type="InterPro" id="IPR017441">
    <property type="entry name" value="Protein_kinase_ATP_BS"/>
</dbReference>
<dbReference type="Pfam" id="PF14381">
    <property type="entry name" value="EDR1_CTR1_ARMC3_pept"/>
    <property type="match status" value="1"/>
</dbReference>
<evidence type="ECO:0000259" key="12">
    <source>
        <dbReference type="PROSITE" id="PS50011"/>
    </source>
</evidence>
<evidence type="ECO:0000313" key="14">
    <source>
        <dbReference type="EMBL" id="OTF95610.1"/>
    </source>
</evidence>